<sequence>MAEPRQAAARRRAALGAIPRELAAVMRPELPSLLREMAAEIAGAIPEYGAFINGPEAHVIRLGIEQNIAAFVDQIAMPNSATELRDEICRRFGRFEAYQGRSLDALQDAYRIGCQVALRRAVVVGRRYRLSASVLMAFADALFAYMGEIAELSREGYLQAMAELGEEPDGRRRRLLQRLLSGAGLADGSLAELAEQVGWPLPETVTPVAVHPDSRPERAALGRSVLADLSDPEPHLLVPGPFAGPEEALLTQALADCKAAVGPTVPLAEAGDSLRWARHTLTLTDAPLSYADDHLLTLWLLADQALARQFARRYLGALESYTPTQRRRLLETLHVWLASRGTAAELAAQLGVHPQTFRYRMRVLERVFGKQLTDPDQRFATEVTLRALALQDR</sequence>
<organism evidence="3 4">
    <name type="scientific">Streptacidiphilus monticola</name>
    <dbReference type="NCBI Taxonomy" id="2161674"/>
    <lineage>
        <taxon>Bacteria</taxon>
        <taxon>Bacillati</taxon>
        <taxon>Actinomycetota</taxon>
        <taxon>Actinomycetes</taxon>
        <taxon>Kitasatosporales</taxon>
        <taxon>Streptomycetaceae</taxon>
        <taxon>Streptacidiphilus</taxon>
    </lineage>
</organism>
<dbReference type="Proteomes" id="UP001596174">
    <property type="component" value="Unassembled WGS sequence"/>
</dbReference>
<gene>
    <name evidence="3" type="ORF">ACFP3V_26375</name>
</gene>
<dbReference type="Gene3D" id="1.10.10.2840">
    <property type="entry name" value="PucR C-terminal helix-turn-helix domain"/>
    <property type="match status" value="1"/>
</dbReference>
<evidence type="ECO:0000313" key="3">
    <source>
        <dbReference type="EMBL" id="MFC5910720.1"/>
    </source>
</evidence>
<dbReference type="InterPro" id="IPR042070">
    <property type="entry name" value="PucR_C-HTH_sf"/>
</dbReference>
<name>A0ABW1G9Y3_9ACTN</name>
<feature type="domain" description="PucR C-terminal helix-turn-helix" evidence="1">
    <location>
        <begin position="329"/>
        <end position="387"/>
    </location>
</feature>
<dbReference type="InterPro" id="IPR058663">
    <property type="entry name" value="PucR-like_N"/>
</dbReference>
<comment type="caution">
    <text evidence="3">The sequence shown here is derived from an EMBL/GenBank/DDBJ whole genome shotgun (WGS) entry which is preliminary data.</text>
</comment>
<proteinExistence type="predicted"/>
<evidence type="ECO:0000259" key="2">
    <source>
        <dbReference type="Pfam" id="PF25906"/>
    </source>
</evidence>
<dbReference type="InterPro" id="IPR051448">
    <property type="entry name" value="CdaR-like_regulators"/>
</dbReference>
<feature type="domain" description="PucR-like N-terminal" evidence="2">
    <location>
        <begin position="17"/>
        <end position="180"/>
    </location>
</feature>
<keyword evidence="4" id="KW-1185">Reference proteome</keyword>
<protein>
    <submittedName>
        <fullName evidence="3">PucR family transcriptional regulator</fullName>
    </submittedName>
</protein>
<reference evidence="4" key="1">
    <citation type="journal article" date="2019" name="Int. J. Syst. Evol. Microbiol.">
        <title>The Global Catalogue of Microorganisms (GCM) 10K type strain sequencing project: providing services to taxonomists for standard genome sequencing and annotation.</title>
        <authorList>
            <consortium name="The Broad Institute Genomics Platform"/>
            <consortium name="The Broad Institute Genome Sequencing Center for Infectious Disease"/>
            <person name="Wu L."/>
            <person name="Ma J."/>
        </authorList>
    </citation>
    <scope>NUCLEOTIDE SEQUENCE [LARGE SCALE GENOMIC DNA]</scope>
    <source>
        <strain evidence="4">JCM 4816</strain>
    </source>
</reference>
<dbReference type="EMBL" id="JBHSQJ010000131">
    <property type="protein sequence ID" value="MFC5910720.1"/>
    <property type="molecule type" value="Genomic_DNA"/>
</dbReference>
<dbReference type="PANTHER" id="PTHR33744">
    <property type="entry name" value="CARBOHYDRATE DIACID REGULATOR"/>
    <property type="match status" value="1"/>
</dbReference>
<dbReference type="RefSeq" id="WP_380588398.1">
    <property type="nucleotide sequence ID" value="NZ_JBHSQJ010000131.1"/>
</dbReference>
<evidence type="ECO:0000313" key="4">
    <source>
        <dbReference type="Proteomes" id="UP001596174"/>
    </source>
</evidence>
<dbReference type="Pfam" id="PF25906">
    <property type="entry name" value="PucR-like_N"/>
    <property type="match status" value="1"/>
</dbReference>
<dbReference type="InterPro" id="IPR025736">
    <property type="entry name" value="PucR_C-HTH_dom"/>
</dbReference>
<dbReference type="PANTHER" id="PTHR33744:SF1">
    <property type="entry name" value="DNA-BINDING TRANSCRIPTIONAL ACTIVATOR ADER"/>
    <property type="match status" value="1"/>
</dbReference>
<dbReference type="Pfam" id="PF13556">
    <property type="entry name" value="HTH_30"/>
    <property type="match status" value="1"/>
</dbReference>
<evidence type="ECO:0000259" key="1">
    <source>
        <dbReference type="Pfam" id="PF13556"/>
    </source>
</evidence>
<accession>A0ABW1G9Y3</accession>